<dbReference type="Pfam" id="PF13518">
    <property type="entry name" value="HTH_28"/>
    <property type="match status" value="2"/>
</dbReference>
<dbReference type="EMBL" id="ACHM02000003">
    <property type="protein sequence ID" value="EFH92356.1"/>
    <property type="molecule type" value="Genomic_DNA"/>
</dbReference>
<gene>
    <name evidence="3" type="ORF">HMPREF0391_11328</name>
</gene>
<name>D6SA56_FINMA</name>
<dbReference type="SUPFAM" id="SSF48295">
    <property type="entry name" value="TrpR-like"/>
    <property type="match status" value="1"/>
</dbReference>
<dbReference type="PANTHER" id="PTHR33795:SF1">
    <property type="entry name" value="INSERTION ELEMENT IS150 PROTEIN INSJ"/>
    <property type="match status" value="1"/>
</dbReference>
<dbReference type="HOGENOM" id="CLU_027402_17_0_9"/>
<dbReference type="InterPro" id="IPR052057">
    <property type="entry name" value="IS150/IS1296_orfA-like"/>
</dbReference>
<proteinExistence type="inferred from homology"/>
<evidence type="ECO:0000313" key="3">
    <source>
        <dbReference type="EMBL" id="EFH92356.1"/>
    </source>
</evidence>
<dbReference type="STRING" id="525282.HMPREF0391_11328"/>
<dbReference type="AlphaFoldDB" id="D6SA56"/>
<dbReference type="eggNOG" id="COG2963">
    <property type="taxonomic scope" value="Bacteria"/>
</dbReference>
<feature type="domain" description="Insertion element IS150 protein InsJ-like helix-turn-helix" evidence="2">
    <location>
        <begin position="9"/>
        <end position="54"/>
    </location>
</feature>
<feature type="domain" description="Insertion element IS150 protein InsJ-like helix-turn-helix" evidence="2">
    <location>
        <begin position="66"/>
        <end position="118"/>
    </location>
</feature>
<dbReference type="Proteomes" id="UP000004063">
    <property type="component" value="Chromosome"/>
</dbReference>
<accession>D6SA56</accession>
<evidence type="ECO:0000259" key="2">
    <source>
        <dbReference type="Pfam" id="PF13518"/>
    </source>
</evidence>
<dbReference type="InterPro" id="IPR055247">
    <property type="entry name" value="InsJ-like_HTH"/>
</dbReference>
<dbReference type="GO" id="GO:0043565">
    <property type="term" value="F:sequence-specific DNA binding"/>
    <property type="evidence" value="ECO:0007669"/>
    <property type="project" value="InterPro"/>
</dbReference>
<dbReference type="Gene3D" id="1.10.10.10">
    <property type="entry name" value="Winged helix-like DNA-binding domain superfamily/Winged helix DNA-binding domain"/>
    <property type="match status" value="2"/>
</dbReference>
<organism evidence="3">
    <name type="scientific">Finegoldia magna ATCC 53516</name>
    <dbReference type="NCBI Taxonomy" id="525282"/>
    <lineage>
        <taxon>Bacteria</taxon>
        <taxon>Bacillati</taxon>
        <taxon>Bacillota</taxon>
        <taxon>Tissierellia</taxon>
        <taxon>Tissierellales</taxon>
        <taxon>Peptoniphilaceae</taxon>
        <taxon>Finegoldia</taxon>
    </lineage>
</organism>
<dbReference type="InterPro" id="IPR010921">
    <property type="entry name" value="Trp_repressor/repl_initiator"/>
</dbReference>
<reference evidence="3" key="1">
    <citation type="submission" date="2010-05" db="EMBL/GenBank/DDBJ databases">
        <authorList>
            <person name="Muzny D."/>
            <person name="Qin X."/>
            <person name="Buhay C."/>
            <person name="Dugan-Rocha S."/>
            <person name="Ding Y."/>
            <person name="Chen G."/>
            <person name="Hawes A."/>
            <person name="Holder M."/>
            <person name="Jhangiani S."/>
            <person name="Johnson A."/>
            <person name="Khan Z."/>
            <person name="Li Z."/>
            <person name="Liu W."/>
            <person name="Liu X."/>
            <person name="Perez L."/>
            <person name="Shen H."/>
            <person name="Wang Q."/>
            <person name="Watt J."/>
            <person name="Xi L."/>
            <person name="Xin Y."/>
            <person name="Zhou J."/>
            <person name="Deng J."/>
            <person name="Jiang H."/>
            <person name="Liu Y."/>
            <person name="Qu J."/>
            <person name="Song X.-Z."/>
            <person name="Zhang L."/>
            <person name="Villasana D."/>
            <person name="Johnson A."/>
            <person name="Liu J."/>
            <person name="Liyanage D."/>
            <person name="Lorensuhewa L."/>
            <person name="Robinson T."/>
            <person name="Song A."/>
            <person name="Song B.-B."/>
            <person name="Dinh H."/>
            <person name="Thornton R."/>
            <person name="Coyle M."/>
            <person name="Francisco L."/>
            <person name="Jackson L."/>
            <person name="Javaid M."/>
            <person name="Korchina V."/>
            <person name="Kovar C."/>
            <person name="Mata R."/>
            <person name="Mathew T."/>
            <person name="Ngo R."/>
            <person name="Nguyen L."/>
            <person name="Nguyen N."/>
            <person name="Okwuonu G."/>
            <person name="Ongeri F."/>
            <person name="Pham C."/>
            <person name="Simmons D."/>
            <person name="Wilczek-Boney K."/>
            <person name="Hale W."/>
            <person name="Jakkamsetti A."/>
            <person name="Pham P."/>
            <person name="Ruth R."/>
            <person name="San Lucas F."/>
            <person name="Warren J."/>
            <person name="Zhang J."/>
            <person name="Zhao Z."/>
            <person name="Zhou C."/>
            <person name="Zhu D."/>
            <person name="Lee S."/>
            <person name="Bess C."/>
            <person name="Blankenburg K."/>
            <person name="Forbes L."/>
            <person name="Fu Q."/>
            <person name="Gubbala S."/>
            <person name="Hirani K."/>
            <person name="Jayaseelan J.C."/>
            <person name="Lara F."/>
            <person name="Munidasa M."/>
            <person name="Palculict T."/>
            <person name="Patil S."/>
            <person name="Pu L.-L."/>
            <person name="Saada N."/>
            <person name="Tang L."/>
            <person name="Weissenberger G."/>
            <person name="Zhu Y."/>
            <person name="Hemphill L."/>
            <person name="Shang Y."/>
            <person name="Youmans B."/>
            <person name="Ayvaz T."/>
            <person name="Ross M."/>
            <person name="Santibanez J."/>
            <person name="Aqrawi P."/>
            <person name="Gross S."/>
            <person name="Joshi V."/>
            <person name="Fowler G."/>
            <person name="Nazareth L."/>
            <person name="Reid J."/>
            <person name="Worley K."/>
            <person name="Petrosino J."/>
            <person name="Highlander S."/>
            <person name="Gibbs R."/>
        </authorList>
    </citation>
    <scope>NUCLEOTIDE SEQUENCE [LARGE SCALE GENOMIC DNA]</scope>
    <source>
        <strain evidence="3">ATCC 53516</strain>
    </source>
</reference>
<comment type="caution">
    <text evidence="3">The sequence shown here is derived from an EMBL/GenBank/DDBJ whole genome shotgun (WGS) entry which is preliminary data.</text>
</comment>
<sequence length="181" mass="21611">MTKYSTEIKMKVVRAYLNNEGGYKFLAKKYGISSASIVERWINSYKTQGYEGLKISRKNNSYSFEFKKNVVKLYLTGEMSYQELSNQFKINNPSIIARWVIDFRNQGLDGLIPKKRGRTSSMTKYKNKNKEQVKKEYSKEEIDEIAELKDKLYWAQMEIDFLKKKMELEDEEDQKMREWLE</sequence>
<dbReference type="PANTHER" id="PTHR33795">
    <property type="entry name" value="INSERTION ELEMENT IS150 PROTEIN INSJ"/>
    <property type="match status" value="1"/>
</dbReference>
<dbReference type="InterPro" id="IPR036388">
    <property type="entry name" value="WH-like_DNA-bd_sf"/>
</dbReference>
<comment type="similarity">
    <text evidence="1">Belongs to the IS150/IS1296 orfA family.</text>
</comment>
<protein>
    <submittedName>
        <fullName evidence="3">Transposase</fullName>
    </submittedName>
</protein>
<evidence type="ECO:0000256" key="1">
    <source>
        <dbReference type="ARBA" id="ARBA00038232"/>
    </source>
</evidence>